<evidence type="ECO:0000313" key="1">
    <source>
        <dbReference type="EMBL" id="OHU76149.1"/>
    </source>
</evidence>
<reference evidence="1 2" key="1">
    <citation type="submission" date="2016-10" db="EMBL/GenBank/DDBJ databases">
        <title>Evaluation of Human, Veterinary and Environmental Mycobacterium chelonae Isolates by Core Genome Phylogenomic Analysis, Targeted Gene Comparison, and Anti-microbial Susceptibility Patterns: A Tale of Mistaken Identities.</title>
        <authorList>
            <person name="Fogelson S.B."/>
            <person name="Camus A.C."/>
            <person name="Lorenz W."/>
            <person name="Vasireddy R."/>
            <person name="Vasireddy S."/>
            <person name="Smith T."/>
            <person name="Brown-Elliott B.A."/>
            <person name="Wallace R.J.Jr."/>
            <person name="Hasan N.A."/>
            <person name="Reischl U."/>
            <person name="Sanchez S."/>
        </authorList>
    </citation>
    <scope>NUCLEOTIDE SEQUENCE [LARGE SCALE GENOMIC DNA]</scope>
    <source>
        <strain evidence="1 2">15518</strain>
    </source>
</reference>
<proteinExistence type="predicted"/>
<accession>A0A1S1LUX1</accession>
<protein>
    <submittedName>
        <fullName evidence="1">Uncharacterized protein</fullName>
    </submittedName>
</protein>
<dbReference type="EMBL" id="MLIS01000004">
    <property type="protein sequence ID" value="OHU76149.1"/>
    <property type="molecule type" value="Genomic_DNA"/>
</dbReference>
<comment type="caution">
    <text evidence="1">The sequence shown here is derived from an EMBL/GenBank/DDBJ whole genome shotgun (WGS) entry which is preliminary data.</text>
</comment>
<dbReference type="AlphaFoldDB" id="A0A1S1LUX1"/>
<gene>
    <name evidence="1" type="ORF">BKG84_25000</name>
</gene>
<sequence length="73" mass="8227">MTALAHNPQVTTSRQFFDSLYDTQTALENARIYLSRPRTISTNDTARDEIRHLLDQAHKLTAQATGLALQNLT</sequence>
<dbReference type="Proteomes" id="UP000179441">
    <property type="component" value="Unassembled WGS sequence"/>
</dbReference>
<dbReference type="RefSeq" id="WP_070952844.1">
    <property type="nucleotide sequence ID" value="NZ_MAES01000028.1"/>
</dbReference>
<evidence type="ECO:0000313" key="2">
    <source>
        <dbReference type="Proteomes" id="UP000179441"/>
    </source>
</evidence>
<name>A0A1S1LUX1_MYCCH</name>
<keyword evidence="2" id="KW-1185">Reference proteome</keyword>
<organism evidence="1 2">
    <name type="scientific">Mycobacteroides chelonae</name>
    <name type="common">Mycobacterium chelonae</name>
    <dbReference type="NCBI Taxonomy" id="1774"/>
    <lineage>
        <taxon>Bacteria</taxon>
        <taxon>Bacillati</taxon>
        <taxon>Actinomycetota</taxon>
        <taxon>Actinomycetes</taxon>
        <taxon>Mycobacteriales</taxon>
        <taxon>Mycobacteriaceae</taxon>
        <taxon>Mycobacteroides</taxon>
    </lineage>
</organism>